<reference evidence="1 2" key="1">
    <citation type="journal article" date="2016" name="Nat. Commun.">
        <title>Thousands of microbial genomes shed light on interconnected biogeochemical processes in an aquifer system.</title>
        <authorList>
            <person name="Anantharaman K."/>
            <person name="Brown C.T."/>
            <person name="Hug L.A."/>
            <person name="Sharon I."/>
            <person name="Castelle C.J."/>
            <person name="Probst A.J."/>
            <person name="Thomas B.C."/>
            <person name="Singh A."/>
            <person name="Wilkins M.J."/>
            <person name="Karaoz U."/>
            <person name="Brodie E.L."/>
            <person name="Williams K.H."/>
            <person name="Hubbard S.S."/>
            <person name="Banfield J.F."/>
        </authorList>
    </citation>
    <scope>NUCLEOTIDE SEQUENCE [LARGE SCALE GENOMIC DNA]</scope>
</reference>
<dbReference type="AlphaFoldDB" id="A0A1F4X3H4"/>
<evidence type="ECO:0000313" key="2">
    <source>
        <dbReference type="Proteomes" id="UP000176815"/>
    </source>
</evidence>
<organism evidence="1 2">
    <name type="scientific">candidate division WWE3 bacterium RIFOXYD1_FULL_39_9</name>
    <dbReference type="NCBI Taxonomy" id="1802649"/>
    <lineage>
        <taxon>Bacteria</taxon>
        <taxon>Katanobacteria</taxon>
    </lineage>
</organism>
<dbReference type="EMBL" id="MEWG01000047">
    <property type="protein sequence ID" value="OGC76254.1"/>
    <property type="molecule type" value="Genomic_DNA"/>
</dbReference>
<name>A0A1F4X3H4_UNCKA</name>
<proteinExistence type="predicted"/>
<evidence type="ECO:0008006" key="3">
    <source>
        <dbReference type="Google" id="ProtNLM"/>
    </source>
</evidence>
<gene>
    <name evidence="1" type="ORF">A2619_02255</name>
</gene>
<evidence type="ECO:0000313" key="1">
    <source>
        <dbReference type="EMBL" id="OGC76254.1"/>
    </source>
</evidence>
<accession>A0A1F4X3H4</accession>
<sequence>MTDPPNKIGVIVKGPGISTTEALEIARARGYKITLPTLIKWLAKYGIGKKVFGRWYVDKDKFLYFLRYGNHGE</sequence>
<comment type="caution">
    <text evidence="1">The sequence shown here is derived from an EMBL/GenBank/DDBJ whole genome shotgun (WGS) entry which is preliminary data.</text>
</comment>
<dbReference type="Proteomes" id="UP000176815">
    <property type="component" value="Unassembled WGS sequence"/>
</dbReference>
<protein>
    <recommendedName>
        <fullName evidence="3">DNA-binding protein</fullName>
    </recommendedName>
</protein>